<keyword evidence="4" id="KW-0677">Repeat</keyword>
<evidence type="ECO:0000313" key="9">
    <source>
        <dbReference type="EMBL" id="KAF0297319.1"/>
    </source>
</evidence>
<dbReference type="OrthoDB" id="2421129at2759"/>
<organism evidence="9 10">
    <name type="scientific">Amphibalanus amphitrite</name>
    <name type="common">Striped barnacle</name>
    <name type="synonym">Balanus amphitrite</name>
    <dbReference type="NCBI Taxonomy" id="1232801"/>
    <lineage>
        <taxon>Eukaryota</taxon>
        <taxon>Metazoa</taxon>
        <taxon>Ecdysozoa</taxon>
        <taxon>Arthropoda</taxon>
        <taxon>Crustacea</taxon>
        <taxon>Multicrustacea</taxon>
        <taxon>Cirripedia</taxon>
        <taxon>Thoracica</taxon>
        <taxon>Thoracicalcarea</taxon>
        <taxon>Balanomorpha</taxon>
        <taxon>Balanoidea</taxon>
        <taxon>Balanidae</taxon>
        <taxon>Amphibalaninae</taxon>
        <taxon>Amphibalanus</taxon>
    </lineage>
</organism>
<comment type="caution">
    <text evidence="9">The sequence shown here is derived from an EMBL/GenBank/DDBJ whole genome shotgun (WGS) entry which is preliminary data.</text>
</comment>
<dbReference type="PROSITE" id="PS50294">
    <property type="entry name" value="WD_REPEATS_REGION"/>
    <property type="match status" value="4"/>
</dbReference>
<dbReference type="FunFam" id="2.130.10.10:FF:000543">
    <property type="entry name" value="WD repeat-containing protein 48 homolog"/>
    <property type="match status" value="1"/>
</dbReference>
<keyword evidence="3 7" id="KW-0853">WD repeat</keyword>
<dbReference type="Pfam" id="PF00400">
    <property type="entry name" value="WD40"/>
    <property type="match status" value="5"/>
</dbReference>
<sequence>MGTMQRPAALAGRKRFQVTFVVRDEVERCHRAGVNSLQYDAHLQRLFTAGRDGVIRMWNCKNTKEPYIQSMEHHTDWVNDIVLCCGGRNLISASSDTTVKVWSAHKGLCMSTLRTHKDYVKALAYAKEKEHVASAGLDKSIFLWDVNTLTALTTSNNIVTTSSLNGSKFSIYSLGMNELGTVVIAGSTEKLLRVWDPRTCDRLMKLRGHADNVRAVLVSRDGTQCLSGSSDGTVKLWSLGQQRCITTLQLHDSVWALQVSPDFSRVYSGGRDRRLLVTNLRQPDSSLLLAEETAPILRMALVGDESIWVSTAESSVKNWSLKNVDRLLDDAQADFLTPVASQPTRVIEGAPSIKQYKVLNDKRHVLTRDSDGQVALYDVLYAKKVEDLGQIDLEAEAERRFKMVYVPNWFSIDLKTGYLSVHLSQDEVDCFSAWVSAKEAGLQTSDGVDQKVNYGRLLLQALLEHWPRTFQLEPGAENGSDAQALAKPVGNEYFSVPPHTPVIFSEAGGRFFYRLLCRDAVGESEGTLNEMVPDWVVDCVVERNTPKFIKVPFYLQPHASASNSIKHQKKDRLIANDFIQVRKVVEHVYEKVLGTNSEAMGGGPAQPPPTAAGAEADDRTEGSATLAEDKVELLCNEQVLDLNMDLRTVRHFIWKNSADLQLHYRQIK</sequence>
<comment type="subunit">
    <text evidence="6">Catalytic component of the Usp12-46 deubiquitylase complex consisting of Usp12-46, Wdr20 and Uaf1; regulatory subunit that, together wtih Wdr20, stabilizes Usp12-46. The Usp12-46 deubiquitylase complex associates with arr/arrow; the interaction leads to deubiquitination and stabilization of arr/arrow.</text>
</comment>
<keyword evidence="10" id="KW-1185">Reference proteome</keyword>
<evidence type="ECO:0000256" key="2">
    <source>
        <dbReference type="ARBA" id="ARBA00021538"/>
    </source>
</evidence>
<evidence type="ECO:0000256" key="6">
    <source>
        <dbReference type="ARBA" id="ARBA00049682"/>
    </source>
</evidence>
<comment type="function">
    <text evidence="5">Regulatory component of the Usp12-46 deubiquitylase complex. activates deubiquitination by increasing the catalytic turnover without increasing the affinity of deubiquitinating enzymes for the substrate. The complex deubiquitylates the wg/wingless-signaling receptor arr/arrow, which stabilizes the receptor and increases its concentration at the cell surface; this enhances the sensitivity of cells to wg/wingless-signal stimulation. This increases the amplitude and spatial range of the signaling response to the wg/wingless morphogen gradient, facilitating the precise concentration-dependent regulation of its target genes. Together with Wdr20 and Usp12-46 required for wg/wingless-mediated signaling in the wing imaginal disc and for wg/wingless-dependent regulation of intestinal stem cell proliferation.</text>
</comment>
<dbReference type="CDD" id="cd00200">
    <property type="entry name" value="WD40"/>
    <property type="match status" value="1"/>
</dbReference>
<evidence type="ECO:0000313" key="10">
    <source>
        <dbReference type="Proteomes" id="UP000440578"/>
    </source>
</evidence>
<dbReference type="InterPro" id="IPR015943">
    <property type="entry name" value="WD40/YVTN_repeat-like_dom_sf"/>
</dbReference>
<dbReference type="InterPro" id="IPR020472">
    <property type="entry name" value="WD40_PAC1"/>
</dbReference>
<feature type="repeat" description="WD" evidence="7">
    <location>
        <begin position="113"/>
        <end position="154"/>
    </location>
</feature>
<protein>
    <recommendedName>
        <fullName evidence="2">WD repeat-containing protein 48 homolog</fullName>
    </recommendedName>
</protein>
<dbReference type="PRINTS" id="PR00320">
    <property type="entry name" value="GPROTEINBRPT"/>
</dbReference>
<gene>
    <name evidence="9" type="primary">WDR48_1</name>
    <name evidence="9" type="ORF">FJT64_005207</name>
</gene>
<dbReference type="Proteomes" id="UP000440578">
    <property type="component" value="Unassembled WGS sequence"/>
</dbReference>
<evidence type="ECO:0000256" key="1">
    <source>
        <dbReference type="ARBA" id="ARBA00006917"/>
    </source>
</evidence>
<name>A0A6A4VWP6_AMPAM</name>
<dbReference type="InterPro" id="IPR001680">
    <property type="entry name" value="WD40_rpt"/>
</dbReference>
<dbReference type="InterPro" id="IPR036322">
    <property type="entry name" value="WD40_repeat_dom_sf"/>
</dbReference>
<evidence type="ECO:0000256" key="8">
    <source>
        <dbReference type="SAM" id="MobiDB-lite"/>
    </source>
</evidence>
<dbReference type="SUPFAM" id="SSF50978">
    <property type="entry name" value="WD40 repeat-like"/>
    <property type="match status" value="1"/>
</dbReference>
<evidence type="ECO:0000256" key="4">
    <source>
        <dbReference type="ARBA" id="ARBA00022737"/>
    </source>
</evidence>
<evidence type="ECO:0000256" key="7">
    <source>
        <dbReference type="PROSITE-ProRule" id="PRU00221"/>
    </source>
</evidence>
<comment type="similarity">
    <text evidence="1">Belongs to the WD repeat WDR48 family.</text>
</comment>
<proteinExistence type="inferred from homology"/>
<dbReference type="GO" id="GO:0000724">
    <property type="term" value="P:double-strand break repair via homologous recombination"/>
    <property type="evidence" value="ECO:0007669"/>
    <property type="project" value="TreeGrafter"/>
</dbReference>
<feature type="repeat" description="WD" evidence="7">
    <location>
        <begin position="27"/>
        <end position="68"/>
    </location>
</feature>
<dbReference type="PANTHER" id="PTHR19862">
    <property type="entry name" value="WD REPEAT-CONTAINING PROTEIN 48"/>
    <property type="match status" value="1"/>
</dbReference>
<dbReference type="EMBL" id="VIIS01001499">
    <property type="protein sequence ID" value="KAF0297319.1"/>
    <property type="molecule type" value="Genomic_DNA"/>
</dbReference>
<accession>A0A6A4VWP6</accession>
<dbReference type="Gene3D" id="2.130.10.10">
    <property type="entry name" value="YVTN repeat-like/Quinoprotein amine dehydrogenase"/>
    <property type="match status" value="2"/>
</dbReference>
<dbReference type="GO" id="GO:0043130">
    <property type="term" value="F:ubiquitin binding"/>
    <property type="evidence" value="ECO:0007669"/>
    <property type="project" value="TreeGrafter"/>
</dbReference>
<dbReference type="InterPro" id="IPR051246">
    <property type="entry name" value="WDR48"/>
</dbReference>
<dbReference type="CDD" id="cd17041">
    <property type="entry name" value="Ubl_WDR48"/>
    <property type="match status" value="1"/>
</dbReference>
<dbReference type="PANTHER" id="PTHR19862:SF14">
    <property type="entry name" value="WD REPEAT-CONTAINING PROTEIN 48"/>
    <property type="match status" value="1"/>
</dbReference>
<dbReference type="AlphaFoldDB" id="A0A6A4VWP6"/>
<dbReference type="Pfam" id="PF11816">
    <property type="entry name" value="DUF3337"/>
    <property type="match status" value="1"/>
</dbReference>
<dbReference type="SMART" id="SM00320">
    <property type="entry name" value="WD40"/>
    <property type="match status" value="6"/>
</dbReference>
<dbReference type="InterPro" id="IPR021772">
    <property type="entry name" value="WDR48/Bun107"/>
</dbReference>
<feature type="repeat" description="WD" evidence="7">
    <location>
        <begin position="206"/>
        <end position="247"/>
    </location>
</feature>
<evidence type="ECO:0000256" key="5">
    <source>
        <dbReference type="ARBA" id="ARBA00049607"/>
    </source>
</evidence>
<feature type="repeat" description="WD" evidence="7">
    <location>
        <begin position="71"/>
        <end position="112"/>
    </location>
</feature>
<reference evidence="9 10" key="1">
    <citation type="submission" date="2019-07" db="EMBL/GenBank/DDBJ databases">
        <title>Draft genome assembly of a fouling barnacle, Amphibalanus amphitrite (Darwin, 1854): The first reference genome for Thecostraca.</title>
        <authorList>
            <person name="Kim W."/>
        </authorList>
    </citation>
    <scope>NUCLEOTIDE SEQUENCE [LARGE SCALE GENOMIC DNA]</scope>
    <source>
        <strain evidence="9">SNU_AA5</strain>
        <tissue evidence="9">Soma without cirri and trophi</tissue>
    </source>
</reference>
<feature type="repeat" description="WD" evidence="7">
    <location>
        <begin position="164"/>
        <end position="205"/>
    </location>
</feature>
<feature type="region of interest" description="Disordered" evidence="8">
    <location>
        <begin position="596"/>
        <end position="623"/>
    </location>
</feature>
<evidence type="ECO:0000256" key="3">
    <source>
        <dbReference type="ARBA" id="ARBA00022574"/>
    </source>
</evidence>
<dbReference type="PROSITE" id="PS50082">
    <property type="entry name" value="WD_REPEATS_2"/>
    <property type="match status" value="5"/>
</dbReference>
<dbReference type="PROSITE" id="PS00678">
    <property type="entry name" value="WD_REPEATS_1"/>
    <property type="match status" value="1"/>
</dbReference>
<dbReference type="InterPro" id="IPR019775">
    <property type="entry name" value="WD40_repeat_CS"/>
</dbReference>